<proteinExistence type="predicted"/>
<reference evidence="6 7" key="1">
    <citation type="submission" date="2018-03" db="EMBL/GenBank/DDBJ databases">
        <title>Bacillus urumqiensis sp. nov., a moderately haloalkaliphilic bacterium isolated from a salt lake.</title>
        <authorList>
            <person name="Zhao B."/>
            <person name="Liao Z."/>
        </authorList>
    </citation>
    <scope>NUCLEOTIDE SEQUENCE [LARGE SCALE GENOMIC DNA]</scope>
    <source>
        <strain evidence="6 7">BZ-SZ-XJ18</strain>
    </source>
</reference>
<feature type="chain" id="PRO_5039598448" evidence="4">
    <location>
        <begin position="25"/>
        <end position="369"/>
    </location>
</feature>
<dbReference type="OrthoDB" id="9769193at2"/>
<dbReference type="AlphaFoldDB" id="A0A2P6MLZ3"/>
<feature type="compositionally biased region" description="Low complexity" evidence="3">
    <location>
        <begin position="28"/>
        <end position="41"/>
    </location>
</feature>
<dbReference type="Pfam" id="PF13407">
    <property type="entry name" value="Peripla_BP_4"/>
    <property type="match status" value="1"/>
</dbReference>
<evidence type="ECO:0000313" key="6">
    <source>
        <dbReference type="EMBL" id="PRO67260.1"/>
    </source>
</evidence>
<dbReference type="NCBIfam" id="NF040907">
    <property type="entry name" value="ChvE"/>
    <property type="match status" value="1"/>
</dbReference>
<dbReference type="GO" id="GO:0030288">
    <property type="term" value="C:outer membrane-bounded periplasmic space"/>
    <property type="evidence" value="ECO:0007669"/>
    <property type="project" value="TreeGrafter"/>
</dbReference>
<accession>A0A2P6MLZ3</accession>
<dbReference type="InterPro" id="IPR025997">
    <property type="entry name" value="SBP_2_dom"/>
</dbReference>
<dbReference type="RefSeq" id="WP_105957644.1">
    <property type="nucleotide sequence ID" value="NZ_PVNS01000001.1"/>
</dbReference>
<evidence type="ECO:0000256" key="2">
    <source>
        <dbReference type="ARBA" id="ARBA00022729"/>
    </source>
</evidence>
<sequence length="369" mass="40322">MKKALGVLSIAGLGLLAACGGGNAENAEGADNSSGNGDGNDQTVGLAMPTQSSERWVRDGENMQQLFEDRGYDVEMQYGEDDVETQVSQIENMITQEVDLLVIASIDGEALTSALEMAEASDIPVVSYDRLIMNSDHVSYYATFDNFQVGVQQGEYIEEALSLGDGEGPYNIELFAGSPDDNNAYFFWDGAMSVLEPYIEEGQLVVQSEQTDFEQASTLRWDGALAQERMDNILSSEYSDGETVDVIYSPFDGISRGVISSLENIGYGSDDLPMPVITGQDAEEASVRSIINDNQTMTIFKDTRALAEQAVNMGEALLEGEEPEVNDTETYDNGVKVVPSYLLEPEVVDKENYEEVLIDSGYYSEEDLQ</sequence>
<evidence type="ECO:0000256" key="3">
    <source>
        <dbReference type="SAM" id="MobiDB-lite"/>
    </source>
</evidence>
<evidence type="ECO:0000313" key="7">
    <source>
        <dbReference type="Proteomes" id="UP000243650"/>
    </source>
</evidence>
<dbReference type="Proteomes" id="UP000243650">
    <property type="component" value="Unassembled WGS sequence"/>
</dbReference>
<dbReference type="SUPFAM" id="SSF53822">
    <property type="entry name" value="Periplasmic binding protein-like I"/>
    <property type="match status" value="1"/>
</dbReference>
<dbReference type="Gene3D" id="3.40.50.2300">
    <property type="match status" value="2"/>
</dbReference>
<dbReference type="EMBL" id="PVNS01000001">
    <property type="protein sequence ID" value="PRO67260.1"/>
    <property type="molecule type" value="Genomic_DNA"/>
</dbReference>
<evidence type="ECO:0000256" key="4">
    <source>
        <dbReference type="SAM" id="SignalP"/>
    </source>
</evidence>
<dbReference type="GO" id="GO:0030246">
    <property type="term" value="F:carbohydrate binding"/>
    <property type="evidence" value="ECO:0007669"/>
    <property type="project" value="TreeGrafter"/>
</dbReference>
<evidence type="ECO:0000256" key="1">
    <source>
        <dbReference type="ARBA" id="ARBA00004196"/>
    </source>
</evidence>
<dbReference type="InterPro" id="IPR050555">
    <property type="entry name" value="Bact_Solute-Bind_Prot2"/>
</dbReference>
<name>A0A2P6MLZ3_ALKUR</name>
<feature type="signal peptide" evidence="4">
    <location>
        <begin position="1"/>
        <end position="24"/>
    </location>
</feature>
<feature type="region of interest" description="Disordered" evidence="3">
    <location>
        <begin position="28"/>
        <end position="52"/>
    </location>
</feature>
<protein>
    <submittedName>
        <fullName evidence="6">Sugar ABC transporter substrate-binding protein</fullName>
    </submittedName>
</protein>
<dbReference type="PANTHER" id="PTHR30036:SF1">
    <property type="entry name" value="D-XYLOSE-BINDING PERIPLASMIC PROTEIN"/>
    <property type="match status" value="1"/>
</dbReference>
<organism evidence="6 7">
    <name type="scientific">Alkalicoccus urumqiensis</name>
    <name type="common">Bacillus urumqiensis</name>
    <dbReference type="NCBI Taxonomy" id="1548213"/>
    <lineage>
        <taxon>Bacteria</taxon>
        <taxon>Bacillati</taxon>
        <taxon>Bacillota</taxon>
        <taxon>Bacilli</taxon>
        <taxon>Bacillales</taxon>
        <taxon>Bacillaceae</taxon>
        <taxon>Alkalicoccus</taxon>
    </lineage>
</organism>
<dbReference type="PROSITE" id="PS51257">
    <property type="entry name" value="PROKAR_LIPOPROTEIN"/>
    <property type="match status" value="1"/>
</dbReference>
<keyword evidence="7" id="KW-1185">Reference proteome</keyword>
<dbReference type="InterPro" id="IPR049784">
    <property type="entry name" value="ChvE-like"/>
</dbReference>
<dbReference type="PANTHER" id="PTHR30036">
    <property type="entry name" value="D-XYLOSE-BINDING PERIPLASMIC PROTEIN"/>
    <property type="match status" value="1"/>
</dbReference>
<comment type="subcellular location">
    <subcellularLocation>
        <location evidence="1">Cell envelope</location>
    </subcellularLocation>
</comment>
<feature type="domain" description="Periplasmic binding protein" evidence="5">
    <location>
        <begin position="44"/>
        <end position="322"/>
    </location>
</feature>
<comment type="caution">
    <text evidence="6">The sequence shown here is derived from an EMBL/GenBank/DDBJ whole genome shotgun (WGS) entry which is preliminary data.</text>
</comment>
<evidence type="ECO:0000259" key="5">
    <source>
        <dbReference type="Pfam" id="PF13407"/>
    </source>
</evidence>
<gene>
    <name evidence="6" type="ORF">C6I21_01485</name>
</gene>
<keyword evidence="2 4" id="KW-0732">Signal</keyword>
<dbReference type="CDD" id="cd19994">
    <property type="entry name" value="PBP1_ChvE"/>
    <property type="match status" value="1"/>
</dbReference>
<dbReference type="InterPro" id="IPR028082">
    <property type="entry name" value="Peripla_BP_I"/>
</dbReference>